<dbReference type="EMBL" id="GECU01023642">
    <property type="protein sequence ID" value="JAS84064.1"/>
    <property type="molecule type" value="Transcribed_RNA"/>
</dbReference>
<name>A0A1B6IAU9_9HEMI</name>
<keyword evidence="1" id="KW-0732">Signal</keyword>
<sequence>TSGEQAAIQVISSIMRVCAFVLFLSWISSCVAQDGCVCVPVKTTNTDLNDLIRDSPLYSQAASNVTNLNSICITLTAVNTPDNALVEMVIIYSNSTVVQRASIQKPIKPGQFLIAGPARTYKDFIIGNPCPQTYVIYRCVQSGRCLTDFTRADVIVVSSRFRESKSCIEKGLDIARETFPDIQKYYYLPRKSVPCCQKSILFSS</sequence>
<reference evidence="2" key="1">
    <citation type="submission" date="2015-11" db="EMBL/GenBank/DDBJ databases">
        <title>De novo transcriptome assembly of four potential Pierce s Disease insect vectors from Arizona vineyards.</title>
        <authorList>
            <person name="Tassone E.E."/>
        </authorList>
    </citation>
    <scope>NUCLEOTIDE SEQUENCE</scope>
</reference>
<feature type="chain" id="PRO_5008584929" evidence="1">
    <location>
        <begin position="33"/>
        <end position="204"/>
    </location>
</feature>
<feature type="signal peptide" evidence="1">
    <location>
        <begin position="1"/>
        <end position="32"/>
    </location>
</feature>
<dbReference type="AlphaFoldDB" id="A0A1B6IAU9"/>
<evidence type="ECO:0000313" key="2">
    <source>
        <dbReference type="EMBL" id="JAS84064.1"/>
    </source>
</evidence>
<gene>
    <name evidence="2" type="ORF">g.5039</name>
</gene>
<evidence type="ECO:0000256" key="1">
    <source>
        <dbReference type="SAM" id="SignalP"/>
    </source>
</evidence>
<organism evidence="2">
    <name type="scientific">Homalodisca liturata</name>
    <dbReference type="NCBI Taxonomy" id="320908"/>
    <lineage>
        <taxon>Eukaryota</taxon>
        <taxon>Metazoa</taxon>
        <taxon>Ecdysozoa</taxon>
        <taxon>Arthropoda</taxon>
        <taxon>Hexapoda</taxon>
        <taxon>Insecta</taxon>
        <taxon>Pterygota</taxon>
        <taxon>Neoptera</taxon>
        <taxon>Paraneoptera</taxon>
        <taxon>Hemiptera</taxon>
        <taxon>Auchenorrhyncha</taxon>
        <taxon>Membracoidea</taxon>
        <taxon>Cicadellidae</taxon>
        <taxon>Cicadellinae</taxon>
        <taxon>Proconiini</taxon>
        <taxon>Homalodisca</taxon>
    </lineage>
</organism>
<proteinExistence type="predicted"/>
<feature type="non-terminal residue" evidence="2">
    <location>
        <position position="1"/>
    </location>
</feature>
<protein>
    <submittedName>
        <fullName evidence="2">Uncharacterized protein</fullName>
    </submittedName>
</protein>
<accession>A0A1B6IAU9</accession>